<name>A0ABY5DWC3_9ACTN</name>
<accession>A0ABY5DWC3</accession>
<gene>
    <name evidence="2" type="ORF">NBH00_01710</name>
</gene>
<keyword evidence="1" id="KW-1133">Transmembrane helix</keyword>
<keyword evidence="3" id="KW-1185">Reference proteome</keyword>
<proteinExistence type="predicted"/>
<evidence type="ECO:0000313" key="2">
    <source>
        <dbReference type="EMBL" id="UTI64935.1"/>
    </source>
</evidence>
<dbReference type="Proteomes" id="UP001056035">
    <property type="component" value="Chromosome"/>
</dbReference>
<dbReference type="RefSeq" id="WP_254571627.1">
    <property type="nucleotide sequence ID" value="NZ_CP098502.1"/>
</dbReference>
<feature type="transmembrane region" description="Helical" evidence="1">
    <location>
        <begin position="28"/>
        <end position="45"/>
    </location>
</feature>
<protein>
    <submittedName>
        <fullName evidence="2">Uncharacterized protein</fullName>
    </submittedName>
</protein>
<keyword evidence="1" id="KW-0812">Transmembrane</keyword>
<organism evidence="2 3">
    <name type="scientific">Paraconexibacter antarcticus</name>
    <dbReference type="NCBI Taxonomy" id="2949664"/>
    <lineage>
        <taxon>Bacteria</taxon>
        <taxon>Bacillati</taxon>
        <taxon>Actinomycetota</taxon>
        <taxon>Thermoleophilia</taxon>
        <taxon>Solirubrobacterales</taxon>
        <taxon>Paraconexibacteraceae</taxon>
        <taxon>Paraconexibacter</taxon>
    </lineage>
</organism>
<reference evidence="2 3" key="1">
    <citation type="submission" date="2022-06" db="EMBL/GenBank/DDBJ databases">
        <title>Paraconexibacter antarcticus.</title>
        <authorList>
            <person name="Kim C.S."/>
        </authorList>
    </citation>
    <scope>NUCLEOTIDE SEQUENCE [LARGE SCALE GENOMIC DNA]</scope>
    <source>
        <strain evidence="2 3">02-257</strain>
    </source>
</reference>
<dbReference type="EMBL" id="CP098502">
    <property type="protein sequence ID" value="UTI64935.1"/>
    <property type="molecule type" value="Genomic_DNA"/>
</dbReference>
<keyword evidence="1" id="KW-0472">Membrane</keyword>
<evidence type="ECO:0000256" key="1">
    <source>
        <dbReference type="SAM" id="Phobius"/>
    </source>
</evidence>
<evidence type="ECO:0000313" key="3">
    <source>
        <dbReference type="Proteomes" id="UP001056035"/>
    </source>
</evidence>
<sequence>MVVAAVLYELTPAARGCRRRCRAERRSGVRFGAWCVGLMAAFIAFDPMALPLMAAAVAIALVQKELSA</sequence>